<dbReference type="PANTHER" id="PTHR42996">
    <property type="entry name" value="PHOSPHATE-BINDING PROTEIN PSTS"/>
    <property type="match status" value="1"/>
</dbReference>
<dbReference type="InterPro" id="IPR005673">
    <property type="entry name" value="ABC_phos-bd_PstS"/>
</dbReference>
<gene>
    <name evidence="7" type="primary">pstS</name>
    <name evidence="7" type="ORF">J4032_01075</name>
</gene>
<evidence type="ECO:0000256" key="2">
    <source>
        <dbReference type="ARBA" id="ARBA00022448"/>
    </source>
</evidence>
<protein>
    <recommendedName>
        <fullName evidence="4">Phosphate-binding protein</fullName>
    </recommendedName>
</protein>
<feature type="transmembrane region" description="Helical" evidence="5">
    <location>
        <begin position="12"/>
        <end position="39"/>
    </location>
</feature>
<dbReference type="PANTHER" id="PTHR42996:SF1">
    <property type="entry name" value="PHOSPHATE-BINDING PROTEIN PSTS"/>
    <property type="match status" value="1"/>
</dbReference>
<dbReference type="InterPro" id="IPR050962">
    <property type="entry name" value="Phosphate-bind_PstS"/>
</dbReference>
<dbReference type="PIRSF" id="PIRSF002756">
    <property type="entry name" value="PstS"/>
    <property type="match status" value="1"/>
</dbReference>
<dbReference type="PROSITE" id="PS51318">
    <property type="entry name" value="TAT"/>
    <property type="match status" value="1"/>
</dbReference>
<evidence type="ECO:0000256" key="3">
    <source>
        <dbReference type="ARBA" id="ARBA00022592"/>
    </source>
</evidence>
<dbReference type="EMBL" id="CP071872">
    <property type="protein sequence ID" value="UNM10288.1"/>
    <property type="molecule type" value="Genomic_DNA"/>
</dbReference>
<keyword evidence="8" id="KW-1185">Reference proteome</keyword>
<reference evidence="7 8" key="1">
    <citation type="submission" date="2021-03" db="EMBL/GenBank/DDBJ databases">
        <title>Complete genome of Streptomyces formicae strain 1H-GS9 (DSM 100524).</title>
        <authorList>
            <person name="Atanasov K.E."/>
            <person name="Altabella T."/>
            <person name="Ferrer A."/>
        </authorList>
    </citation>
    <scope>NUCLEOTIDE SEQUENCE [LARGE SCALE GENOMIC DNA]</scope>
    <source>
        <strain evidence="7 8">1H-GS9</strain>
    </source>
</reference>
<accession>A0ABY3WCI9</accession>
<dbReference type="NCBIfam" id="TIGR00975">
    <property type="entry name" value="3a0107s03"/>
    <property type="match status" value="1"/>
</dbReference>
<evidence type="ECO:0000256" key="4">
    <source>
        <dbReference type="PIRNR" id="PIRNR002756"/>
    </source>
</evidence>
<name>A0ABY3WCI9_9ACTN</name>
<evidence type="ECO:0000313" key="7">
    <source>
        <dbReference type="EMBL" id="UNM10288.1"/>
    </source>
</evidence>
<dbReference type="PROSITE" id="PS51257">
    <property type="entry name" value="PROKAR_LIPOPROTEIN"/>
    <property type="match status" value="1"/>
</dbReference>
<evidence type="ECO:0000313" key="8">
    <source>
        <dbReference type="Proteomes" id="UP000828924"/>
    </source>
</evidence>
<keyword evidence="3 4" id="KW-0592">Phosphate transport</keyword>
<dbReference type="RefSeq" id="WP_242328784.1">
    <property type="nucleotide sequence ID" value="NZ_CP071872.1"/>
</dbReference>
<keyword evidence="5" id="KW-0472">Membrane</keyword>
<dbReference type="Pfam" id="PF12849">
    <property type="entry name" value="PBP_like_2"/>
    <property type="match status" value="1"/>
</dbReference>
<dbReference type="Proteomes" id="UP000828924">
    <property type="component" value="Chromosome"/>
</dbReference>
<keyword evidence="5" id="KW-1133">Transmembrane helix</keyword>
<comment type="similarity">
    <text evidence="1 4">Belongs to the PstS family.</text>
</comment>
<keyword evidence="5" id="KW-0812">Transmembrane</keyword>
<evidence type="ECO:0000256" key="1">
    <source>
        <dbReference type="ARBA" id="ARBA00008725"/>
    </source>
</evidence>
<dbReference type="SUPFAM" id="SSF53850">
    <property type="entry name" value="Periplasmic binding protein-like II"/>
    <property type="match status" value="1"/>
</dbReference>
<proteinExistence type="inferred from homology"/>
<dbReference type="CDD" id="cd13565">
    <property type="entry name" value="PBP2_PstS"/>
    <property type="match status" value="1"/>
</dbReference>
<sequence length="385" mass="40429">MEHRRNGGERRRFLPVGAAVAAAAACAVAGAVVMAMGAFGDAPEKSEDRAETLPPPARIACAAQGKLPGSGSSAQKNAMERWIEEYQRACPSVQIAYNPIGSGGGVAQFMRQATAFGGTDGALKAEDVERSRKVCPGGQAIDLPMVGGPIAIGYTLSGVDDLVLDAETLAKIFDSEITNWSHPAIRKLNPGTELPDLRIQAVHRSDDSGTTQNLNAYLAGAAEDDWPYEAKKTWQGKGGHSAAGSDGVAATVRNNEGAIGYFELSFATALNVPTVRIDTGASEPVIASPQTASAGIASAEVVGKDDDLTLKFNYATKAEGAYPIVLVTYEIACDRGNQRETLPALKSFLTYTASEEGQKLLPSIHYAPLPENVAVRVRQVVATLS</sequence>
<dbReference type="InterPro" id="IPR006311">
    <property type="entry name" value="TAT_signal"/>
</dbReference>
<keyword evidence="2 4" id="KW-0813">Transport</keyword>
<dbReference type="Gene3D" id="3.40.190.10">
    <property type="entry name" value="Periplasmic binding protein-like II"/>
    <property type="match status" value="2"/>
</dbReference>
<evidence type="ECO:0000259" key="6">
    <source>
        <dbReference type="Pfam" id="PF12849"/>
    </source>
</evidence>
<organism evidence="7 8">
    <name type="scientific">Streptomyces formicae</name>
    <dbReference type="NCBI Taxonomy" id="1616117"/>
    <lineage>
        <taxon>Bacteria</taxon>
        <taxon>Bacillati</taxon>
        <taxon>Actinomycetota</taxon>
        <taxon>Actinomycetes</taxon>
        <taxon>Kitasatosporales</taxon>
        <taxon>Streptomycetaceae</taxon>
        <taxon>Streptomyces</taxon>
    </lineage>
</organism>
<dbReference type="InterPro" id="IPR024370">
    <property type="entry name" value="PBP_domain"/>
</dbReference>
<feature type="domain" description="PBP" evidence="6">
    <location>
        <begin position="63"/>
        <end position="356"/>
    </location>
</feature>
<evidence type="ECO:0000256" key="5">
    <source>
        <dbReference type="SAM" id="Phobius"/>
    </source>
</evidence>